<sequence length="174" mass="19488">MNTIDSAAVPRPPIYTAETYRPERSLGLLMRQVLTSILQEADRRLDVLDLTHAQWLPLFQLLCRPEDTTAVTLARDLQVDPAGVTRVLDRLEAKQLVRRERSCTDRRVVNLALTDTGRAVAEQVPPVLTEVLNQHLQGFSVEEFEQLMGLLRRLLANGEAMRAPVVAPRDEGAA</sequence>
<dbReference type="InterPro" id="IPR036388">
    <property type="entry name" value="WH-like_DNA-bd_sf"/>
</dbReference>
<evidence type="ECO:0000313" key="5">
    <source>
        <dbReference type="EMBL" id="NYG33226.1"/>
    </source>
</evidence>
<dbReference type="GO" id="GO:0003677">
    <property type="term" value="F:DNA binding"/>
    <property type="evidence" value="ECO:0007669"/>
    <property type="project" value="UniProtKB-KW"/>
</dbReference>
<dbReference type="SMART" id="SM00347">
    <property type="entry name" value="HTH_MARR"/>
    <property type="match status" value="1"/>
</dbReference>
<keyword evidence="3" id="KW-0804">Transcription</keyword>
<dbReference type="GO" id="GO:0003700">
    <property type="term" value="F:DNA-binding transcription factor activity"/>
    <property type="evidence" value="ECO:0007669"/>
    <property type="project" value="InterPro"/>
</dbReference>
<dbReference type="Gene3D" id="1.10.10.10">
    <property type="entry name" value="Winged helix-like DNA-binding domain superfamily/Winged helix DNA-binding domain"/>
    <property type="match status" value="1"/>
</dbReference>
<dbReference type="PRINTS" id="PR00598">
    <property type="entry name" value="HTHMARR"/>
</dbReference>
<dbReference type="InterPro" id="IPR036390">
    <property type="entry name" value="WH_DNA-bd_sf"/>
</dbReference>
<gene>
    <name evidence="5" type="ORF">BDD16_002212</name>
</gene>
<dbReference type="PANTHER" id="PTHR33164:SF64">
    <property type="entry name" value="TRANSCRIPTIONAL REGULATOR SLYA"/>
    <property type="match status" value="1"/>
</dbReference>
<dbReference type="InterPro" id="IPR000835">
    <property type="entry name" value="HTH_MarR-typ"/>
</dbReference>
<dbReference type="RefSeq" id="WP_179634018.1">
    <property type="nucleotide sequence ID" value="NZ_CAXYYM010000013.1"/>
</dbReference>
<evidence type="ECO:0000259" key="4">
    <source>
        <dbReference type="PROSITE" id="PS50995"/>
    </source>
</evidence>
<dbReference type="SUPFAM" id="SSF46785">
    <property type="entry name" value="Winged helix' DNA-binding domain"/>
    <property type="match status" value="1"/>
</dbReference>
<dbReference type="EMBL" id="JACCFH010000001">
    <property type="protein sequence ID" value="NYG33226.1"/>
    <property type="molecule type" value="Genomic_DNA"/>
</dbReference>
<feature type="domain" description="HTH marR-type" evidence="4">
    <location>
        <begin position="23"/>
        <end position="156"/>
    </location>
</feature>
<evidence type="ECO:0000256" key="1">
    <source>
        <dbReference type="ARBA" id="ARBA00023015"/>
    </source>
</evidence>
<accession>A0A7Y9QYJ4</accession>
<protein>
    <submittedName>
        <fullName evidence="5">DNA-binding MarR family transcriptional regulator</fullName>
    </submittedName>
</protein>
<dbReference type="AlphaFoldDB" id="A0A7Y9QYJ4"/>
<dbReference type="GO" id="GO:0006950">
    <property type="term" value="P:response to stress"/>
    <property type="evidence" value="ECO:0007669"/>
    <property type="project" value="TreeGrafter"/>
</dbReference>
<keyword evidence="6" id="KW-1185">Reference proteome</keyword>
<dbReference type="PANTHER" id="PTHR33164">
    <property type="entry name" value="TRANSCRIPTIONAL REGULATOR, MARR FAMILY"/>
    <property type="match status" value="1"/>
</dbReference>
<dbReference type="Proteomes" id="UP000518288">
    <property type="component" value="Unassembled WGS sequence"/>
</dbReference>
<dbReference type="InterPro" id="IPR039422">
    <property type="entry name" value="MarR/SlyA-like"/>
</dbReference>
<keyword evidence="2 5" id="KW-0238">DNA-binding</keyword>
<keyword evidence="1" id="KW-0805">Transcription regulation</keyword>
<comment type="caution">
    <text evidence="5">The sequence shown here is derived from an EMBL/GenBank/DDBJ whole genome shotgun (WGS) entry which is preliminary data.</text>
</comment>
<evidence type="ECO:0000256" key="2">
    <source>
        <dbReference type="ARBA" id="ARBA00023125"/>
    </source>
</evidence>
<dbReference type="Pfam" id="PF01047">
    <property type="entry name" value="MarR"/>
    <property type="match status" value="1"/>
</dbReference>
<dbReference type="PROSITE" id="PS50995">
    <property type="entry name" value="HTH_MARR_2"/>
    <property type="match status" value="1"/>
</dbReference>
<reference evidence="5 6" key="1">
    <citation type="submission" date="2020-07" db="EMBL/GenBank/DDBJ databases">
        <title>Genomic Encyclopedia of Archaeal and Bacterial Type Strains, Phase II (KMG-II): from individual species to whole genera.</title>
        <authorList>
            <person name="Goeker M."/>
        </authorList>
    </citation>
    <scope>NUCLEOTIDE SEQUENCE [LARGE SCALE GENOMIC DNA]</scope>
    <source>
        <strain evidence="5 6">DSM 21226</strain>
    </source>
</reference>
<evidence type="ECO:0000313" key="6">
    <source>
        <dbReference type="Proteomes" id="UP000518288"/>
    </source>
</evidence>
<name>A0A7Y9QYJ4_9BURK</name>
<proteinExistence type="predicted"/>
<evidence type="ECO:0000256" key="3">
    <source>
        <dbReference type="ARBA" id="ARBA00023163"/>
    </source>
</evidence>
<organism evidence="5 6">
    <name type="scientific">Sphaerotilus montanus</name>
    <dbReference type="NCBI Taxonomy" id="522889"/>
    <lineage>
        <taxon>Bacteria</taxon>
        <taxon>Pseudomonadati</taxon>
        <taxon>Pseudomonadota</taxon>
        <taxon>Betaproteobacteria</taxon>
        <taxon>Burkholderiales</taxon>
        <taxon>Sphaerotilaceae</taxon>
        <taxon>Sphaerotilus</taxon>
    </lineage>
</organism>